<dbReference type="EMBL" id="WNYA01000006">
    <property type="protein sequence ID" value="KAG8565456.1"/>
    <property type="molecule type" value="Genomic_DNA"/>
</dbReference>
<keyword evidence="2" id="KW-1185">Reference proteome</keyword>
<dbReference type="Proteomes" id="UP000824782">
    <property type="component" value="Unassembled WGS sequence"/>
</dbReference>
<accession>A0AAV7AV81</accession>
<name>A0AAV7AV81_ENGPU</name>
<proteinExistence type="predicted"/>
<reference evidence="1" key="1">
    <citation type="thesis" date="2020" institute="ProQuest LLC" country="789 East Eisenhower Parkway, Ann Arbor, MI, USA">
        <title>Comparative Genomics and Chromosome Evolution.</title>
        <authorList>
            <person name="Mudd A.B."/>
        </authorList>
    </citation>
    <scope>NUCLEOTIDE SEQUENCE</scope>
    <source>
        <strain evidence="1">237g6f4</strain>
        <tissue evidence="1">Blood</tissue>
    </source>
</reference>
<evidence type="ECO:0000313" key="1">
    <source>
        <dbReference type="EMBL" id="KAG8565456.1"/>
    </source>
</evidence>
<organism evidence="1 2">
    <name type="scientific">Engystomops pustulosus</name>
    <name type="common">Tungara frog</name>
    <name type="synonym">Physalaemus pustulosus</name>
    <dbReference type="NCBI Taxonomy" id="76066"/>
    <lineage>
        <taxon>Eukaryota</taxon>
        <taxon>Metazoa</taxon>
        <taxon>Chordata</taxon>
        <taxon>Craniata</taxon>
        <taxon>Vertebrata</taxon>
        <taxon>Euteleostomi</taxon>
        <taxon>Amphibia</taxon>
        <taxon>Batrachia</taxon>
        <taxon>Anura</taxon>
        <taxon>Neobatrachia</taxon>
        <taxon>Hyloidea</taxon>
        <taxon>Leptodactylidae</taxon>
        <taxon>Leiuperinae</taxon>
        <taxon>Engystomops</taxon>
    </lineage>
</organism>
<comment type="caution">
    <text evidence="1">The sequence shown here is derived from an EMBL/GenBank/DDBJ whole genome shotgun (WGS) entry which is preliminary data.</text>
</comment>
<evidence type="ECO:0000313" key="2">
    <source>
        <dbReference type="Proteomes" id="UP000824782"/>
    </source>
</evidence>
<sequence>MHITCTHDGCRGSSDLLERILTYAIETPKETVCRDLWETERFIFHNILVFPPGNSRRLTSSGWDLQDVVLTGNSRRPGATGDDYSRLLCLSVTCFILSLQVSPEK</sequence>
<protein>
    <submittedName>
        <fullName evidence="1">Uncharacterized protein</fullName>
    </submittedName>
</protein>
<gene>
    <name evidence="1" type="ORF">GDO81_012857</name>
</gene>
<dbReference type="AlphaFoldDB" id="A0AAV7AV81"/>